<gene>
    <name evidence="8" type="ORF">QC823_02395</name>
</gene>
<feature type="transmembrane region" description="Helical" evidence="7">
    <location>
        <begin position="262"/>
        <end position="286"/>
    </location>
</feature>
<keyword evidence="9" id="KW-1185">Reference proteome</keyword>
<keyword evidence="6 7" id="KW-0472">Membrane</keyword>
<feature type="transmembrane region" description="Helical" evidence="7">
    <location>
        <begin position="326"/>
        <end position="347"/>
    </location>
</feature>
<dbReference type="Proteomes" id="UP001254564">
    <property type="component" value="Unassembled WGS sequence"/>
</dbReference>
<comment type="caution">
    <text evidence="8">The sequence shown here is derived from an EMBL/GenBank/DDBJ whole genome shotgun (WGS) entry which is preliminary data.</text>
</comment>
<sequence>MKNQTLPQPGALGVILQHIWNKERPWLAFVMILMALALFDTGQVAPSVAMVISALISIAPFLGASILIAAWAGATGADNLIARAFTGAPAMMIMMGALAGGLSPFCSCGVIPLIAAFLAIGVPLAPVMAFWLASPLMDPAMFVLTTGVLGFEFAIAKTLIAVGMGVLGGTIVHLLIRAGGLTDPLRDDIGNGGCGGAKVRNPKPPVWRFWQDPVRVAKFRTEGVKTFLFLLKWLSLAFLLESLMLAYVPAELVTQALGGNGLAPIAIATLVGVPAYFNGYAALPLIGTLIDQGMQAGAGMAFLIAGGVTSLPAAIAVWALVKFRVFALYIAISLGGAFVTGLMFHAWTLL</sequence>
<evidence type="ECO:0000256" key="6">
    <source>
        <dbReference type="ARBA" id="ARBA00023136"/>
    </source>
</evidence>
<evidence type="ECO:0000256" key="4">
    <source>
        <dbReference type="ARBA" id="ARBA00022692"/>
    </source>
</evidence>
<accession>A0ABU1H202</accession>
<dbReference type="Pfam" id="PF03773">
    <property type="entry name" value="ArsP_1"/>
    <property type="match status" value="1"/>
</dbReference>
<evidence type="ECO:0000256" key="1">
    <source>
        <dbReference type="ARBA" id="ARBA00004651"/>
    </source>
</evidence>
<reference evidence="8 9" key="1">
    <citation type="submission" date="2023-04" db="EMBL/GenBank/DDBJ databases">
        <title>A long-awaited taxogenomic arrangement of the family Halomonadaceae.</title>
        <authorList>
            <person name="De La Haba R."/>
            <person name="Chuvochina M."/>
            <person name="Wittouck S."/>
            <person name="Arahal D.R."/>
            <person name="Sanchez-Porro C."/>
            <person name="Hugenholtz P."/>
            <person name="Ventosa A."/>
        </authorList>
    </citation>
    <scope>NUCLEOTIDE SEQUENCE [LARGE SCALE GENOMIC DNA]</scope>
    <source>
        <strain evidence="8 9">DSM 21020</strain>
    </source>
</reference>
<feature type="transmembrane region" description="Helical" evidence="7">
    <location>
        <begin position="80"/>
        <end position="98"/>
    </location>
</feature>
<dbReference type="RefSeq" id="WP_309654769.1">
    <property type="nucleotide sequence ID" value="NZ_JARWAN010000003.1"/>
</dbReference>
<dbReference type="InterPro" id="IPR052923">
    <property type="entry name" value="UPF0718"/>
</dbReference>
<evidence type="ECO:0000256" key="5">
    <source>
        <dbReference type="ARBA" id="ARBA00022989"/>
    </source>
</evidence>
<keyword evidence="4 7" id="KW-0812">Transmembrane</keyword>
<keyword evidence="5 7" id="KW-1133">Transmembrane helix</keyword>
<protein>
    <submittedName>
        <fullName evidence="8">Permease</fullName>
    </submittedName>
</protein>
<feature type="transmembrane region" description="Helical" evidence="7">
    <location>
        <begin position="153"/>
        <end position="176"/>
    </location>
</feature>
<feature type="transmembrane region" description="Helical" evidence="7">
    <location>
        <begin position="227"/>
        <end position="250"/>
    </location>
</feature>
<organism evidence="8 9">
    <name type="scientific">Vreelandella vilamensis</name>
    <dbReference type="NCBI Taxonomy" id="531309"/>
    <lineage>
        <taxon>Bacteria</taxon>
        <taxon>Pseudomonadati</taxon>
        <taxon>Pseudomonadota</taxon>
        <taxon>Gammaproteobacteria</taxon>
        <taxon>Oceanospirillales</taxon>
        <taxon>Halomonadaceae</taxon>
        <taxon>Vreelandella</taxon>
    </lineage>
</organism>
<feature type="transmembrane region" description="Helical" evidence="7">
    <location>
        <begin position="298"/>
        <end position="320"/>
    </location>
</feature>
<feature type="transmembrane region" description="Helical" evidence="7">
    <location>
        <begin position="26"/>
        <end position="45"/>
    </location>
</feature>
<keyword evidence="3" id="KW-1003">Cell membrane</keyword>
<feature type="transmembrane region" description="Helical" evidence="7">
    <location>
        <begin position="110"/>
        <end position="133"/>
    </location>
</feature>
<name>A0ABU1H202_9GAMM</name>
<dbReference type="EMBL" id="JARWAN010000003">
    <property type="protein sequence ID" value="MDR5897846.1"/>
    <property type="molecule type" value="Genomic_DNA"/>
</dbReference>
<proteinExistence type="inferred from homology"/>
<evidence type="ECO:0000256" key="7">
    <source>
        <dbReference type="SAM" id="Phobius"/>
    </source>
</evidence>
<comment type="subcellular location">
    <subcellularLocation>
        <location evidence="1">Cell membrane</location>
        <topology evidence="1">Multi-pass membrane protein</topology>
    </subcellularLocation>
</comment>
<dbReference type="PANTHER" id="PTHR34184">
    <property type="entry name" value="UPF0718 PROTEIN YCGR"/>
    <property type="match status" value="1"/>
</dbReference>
<dbReference type="InterPro" id="IPR005524">
    <property type="entry name" value="DUF318"/>
</dbReference>
<evidence type="ECO:0000313" key="9">
    <source>
        <dbReference type="Proteomes" id="UP001254564"/>
    </source>
</evidence>
<evidence type="ECO:0000256" key="3">
    <source>
        <dbReference type="ARBA" id="ARBA00022475"/>
    </source>
</evidence>
<feature type="transmembrane region" description="Helical" evidence="7">
    <location>
        <begin position="52"/>
        <end position="74"/>
    </location>
</feature>
<evidence type="ECO:0000256" key="2">
    <source>
        <dbReference type="ARBA" id="ARBA00006386"/>
    </source>
</evidence>
<dbReference type="PANTHER" id="PTHR34184:SF4">
    <property type="entry name" value="UPF0718 PROTEIN YCGR"/>
    <property type="match status" value="1"/>
</dbReference>
<comment type="similarity">
    <text evidence="2">Belongs to the UPF0718 family.</text>
</comment>
<evidence type="ECO:0000313" key="8">
    <source>
        <dbReference type="EMBL" id="MDR5897846.1"/>
    </source>
</evidence>